<comment type="caution">
    <text evidence="4">The sequence shown here is derived from an EMBL/GenBank/DDBJ whole genome shotgun (WGS) entry which is preliminary data.</text>
</comment>
<feature type="domain" description="BZIP" evidence="3">
    <location>
        <begin position="168"/>
        <end position="183"/>
    </location>
</feature>
<organism evidence="4 5">
    <name type="scientific">Ostreobium quekettii</name>
    <dbReference type="NCBI Taxonomy" id="121088"/>
    <lineage>
        <taxon>Eukaryota</taxon>
        <taxon>Viridiplantae</taxon>
        <taxon>Chlorophyta</taxon>
        <taxon>core chlorophytes</taxon>
        <taxon>Ulvophyceae</taxon>
        <taxon>TCBD clade</taxon>
        <taxon>Bryopsidales</taxon>
        <taxon>Ostreobineae</taxon>
        <taxon>Ostreobiaceae</taxon>
        <taxon>Ostreobium</taxon>
    </lineage>
</organism>
<feature type="region of interest" description="Disordered" evidence="2">
    <location>
        <begin position="1"/>
        <end position="34"/>
    </location>
</feature>
<dbReference type="CDD" id="cd14686">
    <property type="entry name" value="bZIP"/>
    <property type="match status" value="1"/>
</dbReference>
<feature type="coiled-coil region" evidence="1">
    <location>
        <begin position="219"/>
        <end position="246"/>
    </location>
</feature>
<keyword evidence="5" id="KW-1185">Reference proteome</keyword>
<evidence type="ECO:0000259" key="3">
    <source>
        <dbReference type="PROSITE" id="PS00036"/>
    </source>
</evidence>
<accession>A0A8S1ILY9</accession>
<evidence type="ECO:0000313" key="4">
    <source>
        <dbReference type="EMBL" id="CAD7695279.1"/>
    </source>
</evidence>
<feature type="compositionally biased region" description="Basic residues" evidence="2">
    <location>
        <begin position="159"/>
        <end position="168"/>
    </location>
</feature>
<gene>
    <name evidence="4" type="ORF">OSTQU699_LOCUS640</name>
</gene>
<evidence type="ECO:0000256" key="2">
    <source>
        <dbReference type="SAM" id="MobiDB-lite"/>
    </source>
</evidence>
<evidence type="ECO:0000256" key="1">
    <source>
        <dbReference type="SAM" id="Coils"/>
    </source>
</evidence>
<feature type="compositionally biased region" description="Low complexity" evidence="2">
    <location>
        <begin position="1"/>
        <end position="16"/>
    </location>
</feature>
<feature type="region of interest" description="Disordered" evidence="2">
    <location>
        <begin position="149"/>
        <end position="179"/>
    </location>
</feature>
<dbReference type="EMBL" id="CAJHUC010000328">
    <property type="protein sequence ID" value="CAD7695279.1"/>
    <property type="molecule type" value="Genomic_DNA"/>
</dbReference>
<proteinExistence type="predicted"/>
<dbReference type="PROSITE" id="PS00036">
    <property type="entry name" value="BZIP_BASIC"/>
    <property type="match status" value="1"/>
</dbReference>
<dbReference type="AlphaFoldDB" id="A0A8S1ILY9"/>
<evidence type="ECO:0000313" key="5">
    <source>
        <dbReference type="Proteomes" id="UP000708148"/>
    </source>
</evidence>
<feature type="region of interest" description="Disordered" evidence="2">
    <location>
        <begin position="295"/>
        <end position="314"/>
    </location>
</feature>
<keyword evidence="1" id="KW-0175">Coiled coil</keyword>
<name>A0A8S1ILY9_9CHLO</name>
<sequence>MAEAAAAAPSGDDAVAPKFEDQSPTAPFQPPPMDSRIAELLSSLQRHTSAGIAAGHAAYAPLTVAAVADGGRVGGAAAGCNTPVLQRRAPGGSPVLVTAAPSQLIQLSIPNLGERGATGRTIIKTDNGSSDCPTSAMANGMEDVDDDMGDSGAFSRGAQRPKRYRNQKQKLSNSMAQKRYRERKKRAFMDMRQVIDSLTAEVEQLRLVKSENDRLCQTTNALEDLVKSQQDQIEALRGRIKAEANLPEASVAMPKEVELVMVSAPTDGQINPRHGTPQGASFVKAYELSEGAAKAFQRADGPGPQGPKGSGHGRQAVAPQLLVLPDGAITASLQSEWNTHILAMEQVLAANQQQGLPNGPISEDALQLLSRMVSNLYSLNGQLMSAHMQQVLEINRQNTARICRIFNGLAGCKPE</sequence>
<dbReference type="Proteomes" id="UP000708148">
    <property type="component" value="Unassembled WGS sequence"/>
</dbReference>
<reference evidence="4" key="1">
    <citation type="submission" date="2020-12" db="EMBL/GenBank/DDBJ databases">
        <authorList>
            <person name="Iha C."/>
        </authorList>
    </citation>
    <scope>NUCLEOTIDE SEQUENCE</scope>
</reference>
<protein>
    <recommendedName>
        <fullName evidence="3">BZIP domain-containing protein</fullName>
    </recommendedName>
</protein>
<dbReference type="GO" id="GO:0003700">
    <property type="term" value="F:DNA-binding transcription factor activity"/>
    <property type="evidence" value="ECO:0007669"/>
    <property type="project" value="InterPro"/>
</dbReference>
<dbReference type="InterPro" id="IPR004827">
    <property type="entry name" value="bZIP"/>
</dbReference>
<dbReference type="OrthoDB" id="577515at2759"/>